<dbReference type="PANTHER" id="PTHR17490:SF16">
    <property type="entry name" value="THREONYLCARBAMOYL-AMP SYNTHASE"/>
    <property type="match status" value="1"/>
</dbReference>
<comment type="similarity">
    <text evidence="2">Belongs to the SUA5 family.</text>
</comment>
<comment type="subcellular location">
    <subcellularLocation>
        <location evidence="1">Cytoplasm</location>
    </subcellularLocation>
</comment>
<dbReference type="FunFam" id="3.90.870.10:FF:000009">
    <property type="entry name" value="Threonylcarbamoyl-AMP synthase, putative"/>
    <property type="match status" value="1"/>
</dbReference>
<evidence type="ECO:0000256" key="3">
    <source>
        <dbReference type="ARBA" id="ARBA00012584"/>
    </source>
</evidence>
<evidence type="ECO:0000256" key="4">
    <source>
        <dbReference type="ARBA" id="ARBA00015492"/>
    </source>
</evidence>
<dbReference type="EC" id="2.7.7.87" evidence="3"/>
<dbReference type="Pfam" id="PF03481">
    <property type="entry name" value="Sua5_C"/>
    <property type="match status" value="1"/>
</dbReference>
<keyword evidence="9" id="KW-0547">Nucleotide-binding</keyword>
<evidence type="ECO:0000256" key="1">
    <source>
        <dbReference type="ARBA" id="ARBA00004496"/>
    </source>
</evidence>
<dbReference type="NCBIfam" id="TIGR00057">
    <property type="entry name" value="L-threonylcarbamoyladenylate synthase"/>
    <property type="match status" value="1"/>
</dbReference>
<dbReference type="GO" id="GO:0000049">
    <property type="term" value="F:tRNA binding"/>
    <property type="evidence" value="ECO:0007669"/>
    <property type="project" value="TreeGrafter"/>
</dbReference>
<dbReference type="GO" id="GO:0008033">
    <property type="term" value="P:tRNA processing"/>
    <property type="evidence" value="ECO:0007669"/>
    <property type="project" value="UniProtKB-KW"/>
</dbReference>
<evidence type="ECO:0000256" key="5">
    <source>
        <dbReference type="ARBA" id="ARBA00022490"/>
    </source>
</evidence>
<evidence type="ECO:0000256" key="12">
    <source>
        <dbReference type="ARBA" id="ARBA00048366"/>
    </source>
</evidence>
<keyword evidence="10" id="KW-0067">ATP-binding</keyword>
<dbReference type="GO" id="GO:0006450">
    <property type="term" value="P:regulation of translational fidelity"/>
    <property type="evidence" value="ECO:0007669"/>
    <property type="project" value="TreeGrafter"/>
</dbReference>
<dbReference type="InterPro" id="IPR005145">
    <property type="entry name" value="Sua5_C"/>
</dbReference>
<dbReference type="InterPro" id="IPR010923">
    <property type="entry name" value="T(6)A37_SUA5"/>
</dbReference>
<dbReference type="GO" id="GO:0005524">
    <property type="term" value="F:ATP binding"/>
    <property type="evidence" value="ECO:0007669"/>
    <property type="project" value="UniProtKB-KW"/>
</dbReference>
<sequence length="335" mass="34730">MTTPHAQIQRADQAGIDAAVAVLRQGGLVVLPTETVYGLGADATSELAVARIFQVKGRPADHPVIVHVLGVDDLDVWAVDVPSYARELAQRFWPGPMTLVLSRRPGVGEIAAGGAPTIALRSPSHPVARAVIEQLGSGVAAPSANRFGRVSPTTAHHVVEELGDVLAASDFILDGGECAIGVESTIIDCTGVEPIVLRPGGVTNADIAQVVQLSNQTVSDLERDIRAPGTLAAHYAPTARVLLAEEAEADAVINAAPAGEVGLLSMVTFEPSTDRAIHRLVAPGNVDEYAQDLYAALRRADQLGLVAVVAVLPPAEGIGVAVRDRLQRAATGSAV</sequence>
<dbReference type="InterPro" id="IPR050156">
    <property type="entry name" value="TC-AMP_synthase_SUA5"/>
</dbReference>
<dbReference type="PROSITE" id="PS51163">
    <property type="entry name" value="YRDC"/>
    <property type="match status" value="1"/>
</dbReference>
<reference evidence="14" key="1">
    <citation type="submission" date="2020-05" db="EMBL/GenBank/DDBJ databases">
        <authorList>
            <person name="Chiriac C."/>
            <person name="Salcher M."/>
            <person name="Ghai R."/>
            <person name="Kavagutti S V."/>
        </authorList>
    </citation>
    <scope>NUCLEOTIDE SEQUENCE</scope>
</reference>
<evidence type="ECO:0000313" key="14">
    <source>
        <dbReference type="EMBL" id="CAB4542262.1"/>
    </source>
</evidence>
<proteinExistence type="inferred from homology"/>
<dbReference type="InterPro" id="IPR038385">
    <property type="entry name" value="Sua5/YwlC_C"/>
</dbReference>
<evidence type="ECO:0000256" key="7">
    <source>
        <dbReference type="ARBA" id="ARBA00022694"/>
    </source>
</evidence>
<dbReference type="AlphaFoldDB" id="A0A6J6BTC6"/>
<evidence type="ECO:0000256" key="9">
    <source>
        <dbReference type="ARBA" id="ARBA00022741"/>
    </source>
</evidence>
<dbReference type="GO" id="GO:0061710">
    <property type="term" value="F:L-threonylcarbamoyladenylate synthase"/>
    <property type="evidence" value="ECO:0007669"/>
    <property type="project" value="UniProtKB-EC"/>
</dbReference>
<organism evidence="14">
    <name type="scientific">freshwater metagenome</name>
    <dbReference type="NCBI Taxonomy" id="449393"/>
    <lineage>
        <taxon>unclassified sequences</taxon>
        <taxon>metagenomes</taxon>
        <taxon>ecological metagenomes</taxon>
    </lineage>
</organism>
<dbReference type="Gene3D" id="3.40.50.11030">
    <property type="entry name" value="Threonylcarbamoyl-AMP synthase, C-terminal domain"/>
    <property type="match status" value="1"/>
</dbReference>
<keyword evidence="6" id="KW-0808">Transferase</keyword>
<dbReference type="EMBL" id="CAEZSO010000075">
    <property type="protein sequence ID" value="CAB4542262.1"/>
    <property type="molecule type" value="Genomic_DNA"/>
</dbReference>
<accession>A0A6J6BTC6</accession>
<evidence type="ECO:0000256" key="6">
    <source>
        <dbReference type="ARBA" id="ARBA00022679"/>
    </source>
</evidence>
<evidence type="ECO:0000256" key="11">
    <source>
        <dbReference type="ARBA" id="ARBA00029774"/>
    </source>
</evidence>
<name>A0A6J6BTC6_9ZZZZ</name>
<evidence type="ECO:0000259" key="13">
    <source>
        <dbReference type="PROSITE" id="PS51163"/>
    </source>
</evidence>
<dbReference type="Gene3D" id="3.90.870.10">
    <property type="entry name" value="DHBP synthase"/>
    <property type="match status" value="1"/>
</dbReference>
<dbReference type="PIRSF" id="PIRSF004930">
    <property type="entry name" value="Tln_factor_SUA5"/>
    <property type="match status" value="1"/>
</dbReference>
<evidence type="ECO:0000256" key="2">
    <source>
        <dbReference type="ARBA" id="ARBA00007663"/>
    </source>
</evidence>
<dbReference type="PANTHER" id="PTHR17490">
    <property type="entry name" value="SUA5"/>
    <property type="match status" value="1"/>
</dbReference>
<gene>
    <name evidence="14" type="ORF">UFOPK1446_00472</name>
</gene>
<keyword evidence="7" id="KW-0819">tRNA processing</keyword>
<evidence type="ECO:0000256" key="10">
    <source>
        <dbReference type="ARBA" id="ARBA00022840"/>
    </source>
</evidence>
<dbReference type="InterPro" id="IPR006070">
    <property type="entry name" value="Sua5-like_dom"/>
</dbReference>
<keyword evidence="8" id="KW-0548">Nucleotidyltransferase</keyword>
<dbReference type="Pfam" id="PF01300">
    <property type="entry name" value="Sua5_yciO_yrdC"/>
    <property type="match status" value="1"/>
</dbReference>
<dbReference type="SUPFAM" id="SSF55821">
    <property type="entry name" value="YrdC/RibB"/>
    <property type="match status" value="1"/>
</dbReference>
<dbReference type="GO" id="GO:0003725">
    <property type="term" value="F:double-stranded RNA binding"/>
    <property type="evidence" value="ECO:0007669"/>
    <property type="project" value="InterPro"/>
</dbReference>
<dbReference type="GO" id="GO:0005737">
    <property type="term" value="C:cytoplasm"/>
    <property type="evidence" value="ECO:0007669"/>
    <property type="project" value="UniProtKB-SubCell"/>
</dbReference>
<dbReference type="InterPro" id="IPR017945">
    <property type="entry name" value="DHBP_synth_RibB-like_a/b_dom"/>
</dbReference>
<keyword evidence="5" id="KW-0963">Cytoplasm</keyword>
<comment type="catalytic activity">
    <reaction evidence="12">
        <text>L-threonine + hydrogencarbonate + ATP = L-threonylcarbamoyladenylate + diphosphate + H2O</text>
        <dbReference type="Rhea" id="RHEA:36407"/>
        <dbReference type="ChEBI" id="CHEBI:15377"/>
        <dbReference type="ChEBI" id="CHEBI:17544"/>
        <dbReference type="ChEBI" id="CHEBI:30616"/>
        <dbReference type="ChEBI" id="CHEBI:33019"/>
        <dbReference type="ChEBI" id="CHEBI:57926"/>
        <dbReference type="ChEBI" id="CHEBI:73682"/>
        <dbReference type="EC" id="2.7.7.87"/>
    </reaction>
</comment>
<protein>
    <recommendedName>
        <fullName evidence="4">Threonylcarbamoyl-AMP synthase</fullName>
        <ecNumber evidence="3">2.7.7.87</ecNumber>
    </recommendedName>
    <alternativeName>
        <fullName evidence="11">L-threonylcarbamoyladenylate synthase</fullName>
    </alternativeName>
</protein>
<evidence type="ECO:0000256" key="8">
    <source>
        <dbReference type="ARBA" id="ARBA00022695"/>
    </source>
</evidence>
<feature type="domain" description="YrdC-like" evidence="13">
    <location>
        <begin position="13"/>
        <end position="202"/>
    </location>
</feature>